<feature type="region of interest" description="Disordered" evidence="1">
    <location>
        <begin position="50"/>
        <end position="73"/>
    </location>
</feature>
<reference evidence="2 3" key="1">
    <citation type="submission" date="2018-03" db="EMBL/GenBank/DDBJ databases">
        <title>Genomic Encyclopedia of Archaeal and Bacterial Type Strains, Phase II (KMG-II): from individual species to whole genera.</title>
        <authorList>
            <person name="Goeker M."/>
        </authorList>
    </citation>
    <scope>NUCLEOTIDE SEQUENCE [LARGE SCALE GENOMIC DNA]</scope>
    <source>
        <strain evidence="2 3">DSM 44720</strain>
    </source>
</reference>
<organism evidence="2 3">
    <name type="scientific">Umezawaea tangerina</name>
    <dbReference type="NCBI Taxonomy" id="84725"/>
    <lineage>
        <taxon>Bacteria</taxon>
        <taxon>Bacillati</taxon>
        <taxon>Actinomycetota</taxon>
        <taxon>Actinomycetes</taxon>
        <taxon>Pseudonocardiales</taxon>
        <taxon>Pseudonocardiaceae</taxon>
        <taxon>Umezawaea</taxon>
    </lineage>
</organism>
<evidence type="ECO:0000313" key="3">
    <source>
        <dbReference type="Proteomes" id="UP000239494"/>
    </source>
</evidence>
<proteinExistence type="predicted"/>
<accession>A0A2T0SK54</accession>
<keyword evidence="3" id="KW-1185">Reference proteome</keyword>
<dbReference type="AlphaFoldDB" id="A0A2T0SK54"/>
<gene>
    <name evidence="2" type="ORF">CLV43_119100</name>
</gene>
<dbReference type="Proteomes" id="UP000239494">
    <property type="component" value="Unassembled WGS sequence"/>
</dbReference>
<evidence type="ECO:0000256" key="1">
    <source>
        <dbReference type="SAM" id="MobiDB-lite"/>
    </source>
</evidence>
<comment type="caution">
    <text evidence="2">The sequence shown here is derived from an EMBL/GenBank/DDBJ whole genome shotgun (WGS) entry which is preliminary data.</text>
</comment>
<evidence type="ECO:0000313" key="2">
    <source>
        <dbReference type="EMBL" id="PRY33790.1"/>
    </source>
</evidence>
<dbReference type="EMBL" id="PVTF01000019">
    <property type="protein sequence ID" value="PRY33790.1"/>
    <property type="molecule type" value="Genomic_DNA"/>
</dbReference>
<feature type="compositionally biased region" description="Basic and acidic residues" evidence="1">
    <location>
        <begin position="51"/>
        <end position="73"/>
    </location>
</feature>
<protein>
    <submittedName>
        <fullName evidence="2">Uncharacterized protein</fullName>
    </submittedName>
</protein>
<sequence>MVCEVRKLKRPINDRLVENSANGTPPGSRPFEYVRGYNADGTLRSRIRSTFTDDGRSENARGDATQQDRGHHGVRYEWLEEELRHQ</sequence>
<name>A0A2T0SK54_9PSEU</name>